<feature type="region of interest" description="Disordered" evidence="1">
    <location>
        <begin position="98"/>
        <end position="127"/>
    </location>
</feature>
<dbReference type="PANTHER" id="PTHR37783">
    <property type="entry name" value="MEMBRANE PROTEIN, PUTATIVE (AFU_ORTHOLOGUE AFUA_1G04315)-RELATED"/>
    <property type="match status" value="1"/>
</dbReference>
<evidence type="ECO:0000256" key="1">
    <source>
        <dbReference type="SAM" id="MobiDB-lite"/>
    </source>
</evidence>
<dbReference type="Proteomes" id="UP000033710">
    <property type="component" value="Unassembled WGS sequence"/>
</dbReference>
<dbReference type="Gene3D" id="3.20.180.10">
    <property type="entry name" value="PNP-oxidase-like"/>
    <property type="match status" value="1"/>
</dbReference>
<feature type="compositionally biased region" description="Low complexity" evidence="1">
    <location>
        <begin position="106"/>
        <end position="127"/>
    </location>
</feature>
<organism evidence="4 5">
    <name type="scientific">Sporothrix schenckii 1099-18</name>
    <dbReference type="NCBI Taxonomy" id="1397361"/>
    <lineage>
        <taxon>Eukaryota</taxon>
        <taxon>Fungi</taxon>
        <taxon>Dikarya</taxon>
        <taxon>Ascomycota</taxon>
        <taxon>Pezizomycotina</taxon>
        <taxon>Sordariomycetes</taxon>
        <taxon>Sordariomycetidae</taxon>
        <taxon>Ophiostomatales</taxon>
        <taxon>Ophiostomataceae</taxon>
        <taxon>Sporothrix</taxon>
    </lineage>
</organism>
<dbReference type="KEGG" id="ssck:SPSK_04072"/>
<dbReference type="VEuPathDB" id="FungiDB:SPSK_04072"/>
<reference evidence="4 5" key="1">
    <citation type="journal article" date="2014" name="BMC Genomics">
        <title>Comparative genomics of the major fungal agents of human and animal Sporotrichosis: Sporothrix schenckii and Sporothrix brasiliensis.</title>
        <authorList>
            <person name="Teixeira M.M."/>
            <person name="de Almeida L.G."/>
            <person name="Kubitschek-Barreira P."/>
            <person name="Alves F.L."/>
            <person name="Kioshima E.S."/>
            <person name="Abadio A.K."/>
            <person name="Fernandes L."/>
            <person name="Derengowski L.S."/>
            <person name="Ferreira K.S."/>
            <person name="Souza R.C."/>
            <person name="Ruiz J.C."/>
            <person name="de Andrade N.C."/>
            <person name="Paes H.C."/>
            <person name="Nicola A.M."/>
            <person name="Albuquerque P."/>
            <person name="Gerber A.L."/>
            <person name="Martins V.P."/>
            <person name="Peconick L.D."/>
            <person name="Neto A.V."/>
            <person name="Chaucanez C.B."/>
            <person name="Silva P.A."/>
            <person name="Cunha O.L."/>
            <person name="de Oliveira F.F."/>
            <person name="dos Santos T.C."/>
            <person name="Barros A.L."/>
            <person name="Soares M.A."/>
            <person name="de Oliveira L.M."/>
            <person name="Marini M.M."/>
            <person name="Villalobos-Duno H."/>
            <person name="Cunha M.M."/>
            <person name="de Hoog S."/>
            <person name="da Silveira J.F."/>
            <person name="Henrissat B."/>
            <person name="Nino-Vega G.A."/>
            <person name="Cisalpino P.S."/>
            <person name="Mora-Montes H.M."/>
            <person name="Almeida S.R."/>
            <person name="Stajich J.E."/>
            <person name="Lopes-Bezerra L.M."/>
            <person name="Vasconcelos A.T."/>
            <person name="Felipe M.S."/>
        </authorList>
    </citation>
    <scope>NUCLEOTIDE SEQUENCE [LARGE SCALE GENOMIC DNA]</scope>
    <source>
        <strain evidence="4 5">1099-18</strain>
    </source>
</reference>
<reference evidence="4 5" key="2">
    <citation type="journal article" date="2015" name="Eukaryot. Cell">
        <title>Asexual propagation of a virulent clone complex in a human and feline outbreak of sporotrichosis.</title>
        <authorList>
            <person name="Teixeira Mde M."/>
            <person name="Rodrigues A.M."/>
            <person name="Tsui C.K."/>
            <person name="de Almeida L.G."/>
            <person name="Van Diepeningen A.D."/>
            <person name="van den Ende B.G."/>
            <person name="Fernandes G.F."/>
            <person name="Kano R."/>
            <person name="Hamelin R.C."/>
            <person name="Lopes-Bezerra L.M."/>
            <person name="Vasconcelos A.T."/>
            <person name="de Hoog S."/>
            <person name="de Camargo Z.P."/>
            <person name="Felipe M.S."/>
        </authorList>
    </citation>
    <scope>NUCLEOTIDE SEQUENCE [LARGE SCALE GENOMIC DNA]</scope>
    <source>
        <strain evidence="4 5">1099-18</strain>
    </source>
</reference>
<feature type="transmembrane region" description="Helical" evidence="2">
    <location>
        <begin position="193"/>
        <end position="211"/>
    </location>
</feature>
<keyword evidence="2" id="KW-1133">Transmembrane helix</keyword>
<dbReference type="PANTHER" id="PTHR37783:SF1">
    <property type="entry name" value="MEMBRANE PROTEIN, PUTATIVE (AFU_ORTHOLOGUE AFUA_1G04315)-RELATED"/>
    <property type="match status" value="1"/>
</dbReference>
<evidence type="ECO:0000256" key="2">
    <source>
        <dbReference type="SAM" id="Phobius"/>
    </source>
</evidence>
<dbReference type="AlphaFoldDB" id="A0A0F2M1Q5"/>
<feature type="domain" description="DUF2470" evidence="3">
    <location>
        <begin position="10"/>
        <end position="87"/>
    </location>
</feature>
<dbReference type="Pfam" id="PF10615">
    <property type="entry name" value="DUF2470"/>
    <property type="match status" value="1"/>
</dbReference>
<dbReference type="GeneID" id="27666160"/>
<accession>A0A0F2M1Q5</accession>
<feature type="transmembrane region" description="Helical" evidence="2">
    <location>
        <begin position="231"/>
        <end position="248"/>
    </location>
</feature>
<dbReference type="EMBL" id="AXCR01000010">
    <property type="protein sequence ID" value="KJR83014.1"/>
    <property type="molecule type" value="Genomic_DNA"/>
</dbReference>
<comment type="caution">
    <text evidence="4">The sequence shown here is derived from an EMBL/GenBank/DDBJ whole genome shotgun (WGS) entry which is preliminary data.</text>
</comment>
<protein>
    <recommendedName>
        <fullName evidence="3">DUF2470 domain-containing protein</fullName>
    </recommendedName>
</protein>
<gene>
    <name evidence="4" type="ORF">SPSK_04072</name>
</gene>
<feature type="transmembrane region" description="Helical" evidence="2">
    <location>
        <begin position="138"/>
        <end position="158"/>
    </location>
</feature>
<name>A0A0F2M1Q5_SPOSC</name>
<dbReference type="RefSeq" id="XP_016585690.1">
    <property type="nucleotide sequence ID" value="XM_016730883.1"/>
</dbReference>
<dbReference type="OrthoDB" id="5553410at2759"/>
<sequence>MASIDDKSKQATMGHMNREHTLDLGLYLRFVNGLSAKQLAAEGAPELVDIDLNALYIRTATTGTVHVVPFTPPMTSWDDRRQRIIALAMDARKAFGVPLPEHNARPSSASTASSSSSSPTGSPATTTKEPVTFKLPGAFQFLVMFGVVLYFVLCGLMYTGRDETASNTWARVLGAVGVTERNFIFGGADGFRLMLHLTAVPILAIHIAEAWWMTRTRLAPRGMTVLSQDGLLWTGLTFLIGFGSFLHFDRLARQQARAAAGVSKQIYISQPTAASSSADSSSDDWRPSKAAAPPFFLGALDSVELLATVAFTAAAMLDAVAASRRAAHGFGVGRSAGSTAHAGAVRFSVPFLPCLPCLPCPLLLSIVDTFCTAVTLYVTASLLLAEHKSLLAASAAAAATRSGGAAFVLVENETMPASVALSLSPPSSSAPGVDEQLLARMAQLMVQSVAVNVDGALGANAAAWLALLASSAARCSRWKSPRDELCNNTSMNRSRDAAAGAFCTANTTGNLGPGWNVEPLRGKTRSISTVAGNVGSAAAGVANCSMATPAMTDETSMLMERIGKA</sequence>
<evidence type="ECO:0000313" key="5">
    <source>
        <dbReference type="Proteomes" id="UP000033710"/>
    </source>
</evidence>
<keyword evidence="2" id="KW-0472">Membrane</keyword>
<keyword evidence="2" id="KW-0812">Transmembrane</keyword>
<dbReference type="InterPro" id="IPR037119">
    <property type="entry name" value="Haem_oxidase_HugZ-like_sf"/>
</dbReference>
<evidence type="ECO:0000259" key="3">
    <source>
        <dbReference type="Pfam" id="PF10615"/>
    </source>
</evidence>
<evidence type="ECO:0000313" key="4">
    <source>
        <dbReference type="EMBL" id="KJR83014.1"/>
    </source>
</evidence>
<dbReference type="InterPro" id="IPR019595">
    <property type="entry name" value="DUF2470"/>
</dbReference>
<proteinExistence type="predicted"/>